<proteinExistence type="inferred from homology"/>
<keyword evidence="13" id="KW-1185">Reference proteome</keyword>
<dbReference type="Pfam" id="PF01179">
    <property type="entry name" value="Cu_amine_oxid"/>
    <property type="match status" value="1"/>
</dbReference>
<dbReference type="GO" id="GO:0048038">
    <property type="term" value="F:quinone binding"/>
    <property type="evidence" value="ECO:0007669"/>
    <property type="project" value="InterPro"/>
</dbReference>
<dbReference type="GO" id="GO:0005507">
    <property type="term" value="F:copper ion binding"/>
    <property type="evidence" value="ECO:0007669"/>
    <property type="project" value="InterPro"/>
</dbReference>
<feature type="modified residue" description="2',4',5'-topaquinone" evidence="8">
    <location>
        <position position="542"/>
    </location>
</feature>
<dbReference type="InterPro" id="IPR000269">
    <property type="entry name" value="Cu_amine_oxidase"/>
</dbReference>
<dbReference type="Pfam" id="PF09248">
    <property type="entry name" value="DUF1965"/>
    <property type="match status" value="1"/>
</dbReference>
<comment type="cofactor">
    <cofactor evidence="9">
        <name>Cu cation</name>
        <dbReference type="ChEBI" id="CHEBI:23378"/>
    </cofactor>
    <text evidence="9">Contains 1 topaquinone per subunit.</text>
</comment>
<dbReference type="OrthoDB" id="3341590at2759"/>
<comment type="similarity">
    <text evidence="2 9">Belongs to the copper/topaquinone oxidase family.</text>
</comment>
<dbReference type="PANTHER" id="PTHR10638:SF20">
    <property type="entry name" value="AMINE OXIDASE"/>
    <property type="match status" value="1"/>
</dbReference>
<organism evidence="12 13">
    <name type="scientific">Kwoniella shandongensis</name>
    <dbReference type="NCBI Taxonomy" id="1734106"/>
    <lineage>
        <taxon>Eukaryota</taxon>
        <taxon>Fungi</taxon>
        <taxon>Dikarya</taxon>
        <taxon>Basidiomycota</taxon>
        <taxon>Agaricomycotina</taxon>
        <taxon>Tremellomycetes</taxon>
        <taxon>Tremellales</taxon>
        <taxon>Cryptococcaceae</taxon>
        <taxon>Kwoniella</taxon>
    </lineage>
</organism>
<evidence type="ECO:0000256" key="9">
    <source>
        <dbReference type="RuleBase" id="RU000672"/>
    </source>
</evidence>
<dbReference type="EMBL" id="CP144061">
    <property type="protein sequence ID" value="WWD21794.1"/>
    <property type="molecule type" value="Genomic_DNA"/>
</dbReference>
<keyword evidence="5 9" id="KW-0560">Oxidoreductase</keyword>
<protein>
    <recommendedName>
        <fullName evidence="9">Amine oxidase</fullName>
        <ecNumber evidence="9">1.4.3.-</ecNumber>
    </recommendedName>
</protein>
<keyword evidence="3 9" id="KW-0479">Metal-binding</keyword>
<name>A0A5M6BPW0_9TREE</name>
<dbReference type="SUPFAM" id="SSF49998">
    <property type="entry name" value="Amine oxidase catalytic domain"/>
    <property type="match status" value="1"/>
</dbReference>
<evidence type="ECO:0000256" key="2">
    <source>
        <dbReference type="ARBA" id="ARBA00007983"/>
    </source>
</evidence>
<dbReference type="PRINTS" id="PR00766">
    <property type="entry name" value="CUDAOXIDASE"/>
</dbReference>
<reference evidence="12" key="2">
    <citation type="submission" date="2024-01" db="EMBL/GenBank/DDBJ databases">
        <title>Comparative genomics of Cryptococcus and Kwoniella reveals pathogenesis evolution and contrasting modes of karyotype evolution via chromosome fusion or intercentromeric recombination.</title>
        <authorList>
            <person name="Coelho M.A."/>
            <person name="David-Palma M."/>
            <person name="Shea T."/>
            <person name="Bowers K."/>
            <person name="McGinley-Smith S."/>
            <person name="Mohammad A.W."/>
            <person name="Gnirke A."/>
            <person name="Yurkov A.M."/>
            <person name="Nowrousian M."/>
            <person name="Sun S."/>
            <person name="Cuomo C.A."/>
            <person name="Heitman J."/>
        </authorList>
    </citation>
    <scope>NUCLEOTIDE SEQUENCE</scope>
    <source>
        <strain evidence="12">CBS 12478</strain>
    </source>
</reference>
<evidence type="ECO:0000256" key="6">
    <source>
        <dbReference type="ARBA" id="ARBA00023008"/>
    </source>
</evidence>
<dbReference type="InterPro" id="IPR016182">
    <property type="entry name" value="Cu_amine_oxidase_N-reg"/>
</dbReference>
<dbReference type="Gene3D" id="2.70.98.20">
    <property type="entry name" value="Copper amine oxidase, catalytic domain"/>
    <property type="match status" value="1"/>
</dbReference>
<feature type="active site" description="Schiff-base intermediate with substrate; via topaquinone" evidence="7">
    <location>
        <position position="542"/>
    </location>
</feature>
<comment type="cofactor">
    <cofactor evidence="1">
        <name>Cu cation</name>
        <dbReference type="ChEBI" id="CHEBI:23378"/>
    </cofactor>
</comment>
<evidence type="ECO:0000256" key="7">
    <source>
        <dbReference type="PIRSR" id="PIRSR600269-50"/>
    </source>
</evidence>
<keyword evidence="6 9" id="KW-0186">Copper</keyword>
<evidence type="ECO:0000256" key="4">
    <source>
        <dbReference type="ARBA" id="ARBA00022772"/>
    </source>
</evidence>
<comment type="PTM">
    <text evidence="8 9">Topaquinone (TPQ) is generated by copper-dependent autoxidation of a specific tyrosyl residue.</text>
</comment>
<dbReference type="Proteomes" id="UP000322225">
    <property type="component" value="Chromosome 11"/>
</dbReference>
<evidence type="ECO:0000313" key="13">
    <source>
        <dbReference type="Proteomes" id="UP000322225"/>
    </source>
</evidence>
<evidence type="ECO:0000256" key="5">
    <source>
        <dbReference type="ARBA" id="ARBA00023002"/>
    </source>
</evidence>
<accession>A0A5M6BPW0</accession>
<dbReference type="InterPro" id="IPR015328">
    <property type="entry name" value="DUF1965"/>
</dbReference>
<evidence type="ECO:0000259" key="11">
    <source>
        <dbReference type="Pfam" id="PF09248"/>
    </source>
</evidence>
<dbReference type="GeneID" id="43592017"/>
<feature type="active site" description="Proton acceptor" evidence="7">
    <location>
        <position position="459"/>
    </location>
</feature>
<gene>
    <name evidence="12" type="ORF">CI109_106282</name>
</gene>
<dbReference type="GO" id="GO:0008131">
    <property type="term" value="F:primary methylamine oxidase activity"/>
    <property type="evidence" value="ECO:0007669"/>
    <property type="project" value="InterPro"/>
</dbReference>
<dbReference type="GO" id="GO:0009308">
    <property type="term" value="P:amine metabolic process"/>
    <property type="evidence" value="ECO:0007669"/>
    <property type="project" value="UniProtKB-UniRule"/>
</dbReference>
<dbReference type="InterPro" id="IPR015798">
    <property type="entry name" value="Cu_amine_oxidase_C"/>
</dbReference>
<dbReference type="GO" id="GO:0005886">
    <property type="term" value="C:plasma membrane"/>
    <property type="evidence" value="ECO:0007669"/>
    <property type="project" value="TreeGrafter"/>
</dbReference>
<keyword evidence="4 7" id="KW-0801">TPQ</keyword>
<sequence length="870" mass="98115">MSMNNSRLRPDYQPLLSNQSTSSLDVSSRFSIEEHDENANSKKSKLSSIISLKTVLALICGMILYPTMMWAIRPLTDGLRSVDSGMEGYGAGTTSVMTSQGGEKVPVCDTANLLPVKAPRKNIWKNLSIKEAQAIRQWLWEPERSLNLTRSNLAADNDNSIFMIEAFTPKKLDALAYLNGSTEIPDKYAHAIIHHGSTEQIVDYLIGPLPLSEYTTIRPLTEIYHRPDIPYNAHAFNPNMTAFGLLIAKHFGPMAEVTQDLFGGVALGMENDTLIGSGTAPFSYDGEWRRVWVGLKKNVPGHFLHPVDLYVYFDLSGTDPALWHALRVVYNNQVFASLEEFKEAWANGTLIRSKKPLINDTSGWATRSRVGKGNKRDLDDRAGPRSVSFDGLRFRVDPDEQYVTWMGWSFYLGFERDMGLNLWDINFRGERIIYEISPQEAMAQYSGTDPHQATTVFLDRAFGMGQSVKELMVGYDCPSEAIYLPATIHTATGSSTRLNAICIFEKDSAKPLSRHTGWLKDEMGAIKGYELTVRSISTVGNYDYLFDYTFQLDGTIEIRLSASGYLQGGVWDSTQAPYGHQIRDTTMGSLHDHVINYKVDFDIAGTRNSLTAATLETETITTPWVNDDWGKTFTQQRINRKKILTEDDSRLEYPKNMEGNYIITNEEEHNAWGYPRGYAIHPGASAIHLTNLNCKRTQDNVNWAKHHLSVTRRHDNEPTSSTLWNIHLPGAPTVDFYKFFDGESLDQEDLVAWINLGTHHIPRAEDSPQTLTNVATSYVLLTPFNYNDYDVSMESLNSVLLNAPEPDAEWEIDENGIKPSFCLPKKVPQFTYTGLKSWDEEGNPFNDESVLMQRKMAESWHGIHAELKEL</sequence>
<dbReference type="SUPFAM" id="SSF54416">
    <property type="entry name" value="Amine oxidase N-terminal region"/>
    <property type="match status" value="2"/>
</dbReference>
<reference evidence="12" key="1">
    <citation type="submission" date="2017-08" db="EMBL/GenBank/DDBJ databases">
        <authorList>
            <person name="Cuomo C."/>
            <person name="Billmyre B."/>
            <person name="Heitman J."/>
        </authorList>
    </citation>
    <scope>NUCLEOTIDE SEQUENCE</scope>
    <source>
        <strain evidence="12">CBS 12478</strain>
    </source>
</reference>
<dbReference type="Gene3D" id="3.10.450.40">
    <property type="match status" value="2"/>
</dbReference>
<dbReference type="RefSeq" id="XP_031857854.1">
    <property type="nucleotide sequence ID" value="XM_032007845.1"/>
</dbReference>
<dbReference type="AlphaFoldDB" id="A0A5M6BPW0"/>
<dbReference type="EC" id="1.4.3.-" evidence="9"/>
<evidence type="ECO:0000259" key="10">
    <source>
        <dbReference type="Pfam" id="PF01179"/>
    </source>
</evidence>
<feature type="domain" description="DUF1965" evidence="11">
    <location>
        <begin position="304"/>
        <end position="349"/>
    </location>
</feature>
<evidence type="ECO:0000256" key="8">
    <source>
        <dbReference type="PIRSR" id="PIRSR600269-51"/>
    </source>
</evidence>
<dbReference type="PANTHER" id="PTHR10638">
    <property type="entry name" value="COPPER AMINE OXIDASE"/>
    <property type="match status" value="1"/>
</dbReference>
<evidence type="ECO:0000256" key="1">
    <source>
        <dbReference type="ARBA" id="ARBA00001935"/>
    </source>
</evidence>
<evidence type="ECO:0000313" key="12">
    <source>
        <dbReference type="EMBL" id="WWD21794.1"/>
    </source>
</evidence>
<evidence type="ECO:0000256" key="3">
    <source>
        <dbReference type="ARBA" id="ARBA00022723"/>
    </source>
</evidence>
<feature type="domain" description="Copper amine oxidase catalytic" evidence="10">
    <location>
        <begin position="385"/>
        <end position="792"/>
    </location>
</feature>
<dbReference type="InterPro" id="IPR036460">
    <property type="entry name" value="Cu_amine_oxidase_C_sf"/>
</dbReference>
<dbReference type="KEGG" id="ksn:43592017"/>